<proteinExistence type="predicted"/>
<dbReference type="SUPFAM" id="SSF53335">
    <property type="entry name" value="S-adenosyl-L-methionine-dependent methyltransferases"/>
    <property type="match status" value="1"/>
</dbReference>
<dbReference type="Proteomes" id="UP001401887">
    <property type="component" value="Unassembled WGS sequence"/>
</dbReference>
<reference evidence="3 4" key="1">
    <citation type="submission" date="2024-02" db="EMBL/GenBank/DDBJ databases">
        <title>Deinococcus carri NBRC 110142.</title>
        <authorList>
            <person name="Ichikawa N."/>
            <person name="Katano-Makiyama Y."/>
            <person name="Hidaka K."/>
        </authorList>
    </citation>
    <scope>NUCLEOTIDE SEQUENCE [LARGE SCALE GENOMIC DNA]</scope>
    <source>
        <strain evidence="3 4">NBRC 110142</strain>
    </source>
</reference>
<protein>
    <submittedName>
        <fullName evidence="3">Ubiquinone biosynthesis O-methyltransferase, mitochondrial</fullName>
    </submittedName>
</protein>
<dbReference type="RefSeq" id="WP_345459059.1">
    <property type="nucleotide sequence ID" value="NZ_BAABRP010000001.1"/>
</dbReference>
<gene>
    <name evidence="3" type="primary">COQ3_1</name>
    <name evidence="3" type="ORF">Dcar01_00032</name>
</gene>
<dbReference type="Gene3D" id="3.40.50.150">
    <property type="entry name" value="Vaccinia Virus protein VP39"/>
    <property type="match status" value="1"/>
</dbReference>
<keyword evidence="3" id="KW-0830">Ubiquinone</keyword>
<keyword evidence="4" id="KW-1185">Reference proteome</keyword>
<evidence type="ECO:0000256" key="1">
    <source>
        <dbReference type="ARBA" id="ARBA00022679"/>
    </source>
</evidence>
<evidence type="ECO:0000259" key="2">
    <source>
        <dbReference type="Pfam" id="PF13649"/>
    </source>
</evidence>
<name>A0ABP9W2U5_9DEIO</name>
<organism evidence="3 4">
    <name type="scientific">Deinococcus carri</name>
    <dbReference type="NCBI Taxonomy" id="1211323"/>
    <lineage>
        <taxon>Bacteria</taxon>
        <taxon>Thermotogati</taxon>
        <taxon>Deinococcota</taxon>
        <taxon>Deinococci</taxon>
        <taxon>Deinococcales</taxon>
        <taxon>Deinococcaceae</taxon>
        <taxon>Deinococcus</taxon>
    </lineage>
</organism>
<dbReference type="Pfam" id="PF13649">
    <property type="entry name" value="Methyltransf_25"/>
    <property type="match status" value="1"/>
</dbReference>
<dbReference type="InterPro" id="IPR041698">
    <property type="entry name" value="Methyltransf_25"/>
</dbReference>
<evidence type="ECO:0000313" key="3">
    <source>
        <dbReference type="EMBL" id="GAA5511326.1"/>
    </source>
</evidence>
<comment type="caution">
    <text evidence="3">The sequence shown here is derived from an EMBL/GenBank/DDBJ whole genome shotgun (WGS) entry which is preliminary data.</text>
</comment>
<sequence>MRNAEFNDPRLIQVYDAQCRWSSDDDLFLALANEMPGSRVLDLGCGTGRLTLALADAGHTVLGIDPARASLEAARLKPGAERVTWMEGTAADAPVQAFDLALMTSHVAQFITGDEEWQGTLAELNRALVPGGRLIFESRDPAARAWESWAADPSADRYRLPDGSSVEVWTEVTEVLAGEPSGPLVTFVHHYSFSASPEERLSRSTLRFRTEETLRSSLGRAGFEVEHLFGGWHREPVGQGDGEFIVVARASGRGRTEKPRRSGAWG</sequence>
<dbReference type="InterPro" id="IPR029063">
    <property type="entry name" value="SAM-dependent_MTases_sf"/>
</dbReference>
<keyword evidence="1" id="KW-0808">Transferase</keyword>
<dbReference type="PANTHER" id="PTHR43861">
    <property type="entry name" value="TRANS-ACONITATE 2-METHYLTRANSFERASE-RELATED"/>
    <property type="match status" value="1"/>
</dbReference>
<feature type="domain" description="Methyltransferase" evidence="2">
    <location>
        <begin position="40"/>
        <end position="132"/>
    </location>
</feature>
<accession>A0ABP9W2U5</accession>
<dbReference type="EMBL" id="BAABRP010000001">
    <property type="protein sequence ID" value="GAA5511326.1"/>
    <property type="molecule type" value="Genomic_DNA"/>
</dbReference>
<evidence type="ECO:0000313" key="4">
    <source>
        <dbReference type="Proteomes" id="UP001401887"/>
    </source>
</evidence>
<dbReference type="CDD" id="cd02440">
    <property type="entry name" value="AdoMet_MTases"/>
    <property type="match status" value="1"/>
</dbReference>